<evidence type="ECO:0000313" key="7">
    <source>
        <dbReference type="Proteomes" id="UP001180020"/>
    </source>
</evidence>
<dbReference type="EMBL" id="JAUJYO010000022">
    <property type="protein sequence ID" value="KAK1282520.1"/>
    <property type="molecule type" value="Genomic_DNA"/>
</dbReference>
<evidence type="ECO:0000259" key="5">
    <source>
        <dbReference type="Pfam" id="PF03936"/>
    </source>
</evidence>
<dbReference type="InterPro" id="IPR008949">
    <property type="entry name" value="Isoprenoid_synthase_dom_sf"/>
</dbReference>
<keyword evidence="7" id="KW-1185">Reference proteome</keyword>
<dbReference type="CDD" id="cd00684">
    <property type="entry name" value="Terpene_cyclase_plant_C1"/>
    <property type="match status" value="1"/>
</dbReference>
<dbReference type="InterPro" id="IPR050148">
    <property type="entry name" value="Terpene_synthase-like"/>
</dbReference>
<dbReference type="SUPFAM" id="SSF48576">
    <property type="entry name" value="Terpenoid synthases"/>
    <property type="match status" value="1"/>
</dbReference>
<dbReference type="GO" id="GO:0016102">
    <property type="term" value="P:diterpenoid biosynthetic process"/>
    <property type="evidence" value="ECO:0007669"/>
    <property type="project" value="InterPro"/>
</dbReference>
<name>A0AAV9C0B1_ACOCL</name>
<dbReference type="Gene3D" id="1.50.10.130">
    <property type="entry name" value="Terpene synthase, N-terminal domain"/>
    <property type="match status" value="1"/>
</dbReference>
<dbReference type="AlphaFoldDB" id="A0AAV9C0B1"/>
<reference evidence="6" key="2">
    <citation type="submission" date="2023-06" db="EMBL/GenBank/DDBJ databases">
        <authorList>
            <person name="Ma L."/>
            <person name="Liu K.-W."/>
            <person name="Li Z."/>
            <person name="Hsiao Y.-Y."/>
            <person name="Qi Y."/>
            <person name="Fu T."/>
            <person name="Tang G."/>
            <person name="Zhang D."/>
            <person name="Sun W.-H."/>
            <person name="Liu D.-K."/>
            <person name="Li Y."/>
            <person name="Chen G.-Z."/>
            <person name="Liu X.-D."/>
            <person name="Liao X.-Y."/>
            <person name="Jiang Y.-T."/>
            <person name="Yu X."/>
            <person name="Hao Y."/>
            <person name="Huang J."/>
            <person name="Zhao X.-W."/>
            <person name="Ke S."/>
            <person name="Chen Y.-Y."/>
            <person name="Wu W.-L."/>
            <person name="Hsu J.-L."/>
            <person name="Lin Y.-F."/>
            <person name="Huang M.-D."/>
            <person name="Li C.-Y."/>
            <person name="Huang L."/>
            <person name="Wang Z.-W."/>
            <person name="Zhao X."/>
            <person name="Zhong W.-Y."/>
            <person name="Peng D.-H."/>
            <person name="Ahmad S."/>
            <person name="Lan S."/>
            <person name="Zhang J.-S."/>
            <person name="Tsai W.-C."/>
            <person name="Van De Peer Y."/>
            <person name="Liu Z.-J."/>
        </authorList>
    </citation>
    <scope>NUCLEOTIDE SEQUENCE</scope>
    <source>
        <strain evidence="6">CP</strain>
        <tissue evidence="6">Leaves</tissue>
    </source>
</reference>
<evidence type="ECO:0000256" key="1">
    <source>
        <dbReference type="ARBA" id="ARBA00022723"/>
    </source>
</evidence>
<dbReference type="InterPro" id="IPR001906">
    <property type="entry name" value="Terpene_synth_N"/>
</dbReference>
<feature type="domain" description="Terpene synthase N-terminal" evidence="4">
    <location>
        <begin position="29"/>
        <end position="195"/>
    </location>
</feature>
<dbReference type="Proteomes" id="UP001180020">
    <property type="component" value="Unassembled WGS sequence"/>
</dbReference>
<dbReference type="Gene3D" id="1.10.600.10">
    <property type="entry name" value="Farnesyl Diphosphate Synthase"/>
    <property type="match status" value="2"/>
</dbReference>
<gene>
    <name evidence="6" type="ORF">QJS10_CPB22g00833</name>
</gene>
<comment type="caution">
    <text evidence="6">The sequence shown here is derived from an EMBL/GenBank/DDBJ whole genome shotgun (WGS) entry which is preliminary data.</text>
</comment>
<organism evidence="6 7">
    <name type="scientific">Acorus calamus</name>
    <name type="common">Sweet flag</name>
    <dbReference type="NCBI Taxonomy" id="4465"/>
    <lineage>
        <taxon>Eukaryota</taxon>
        <taxon>Viridiplantae</taxon>
        <taxon>Streptophyta</taxon>
        <taxon>Embryophyta</taxon>
        <taxon>Tracheophyta</taxon>
        <taxon>Spermatophyta</taxon>
        <taxon>Magnoliopsida</taxon>
        <taxon>Liliopsida</taxon>
        <taxon>Acoraceae</taxon>
        <taxon>Acorus</taxon>
    </lineage>
</organism>
<dbReference type="FunFam" id="1.50.10.130:FF:000001">
    <property type="entry name" value="Isoprene synthase, chloroplastic"/>
    <property type="match status" value="1"/>
</dbReference>
<dbReference type="GO" id="GO:0000287">
    <property type="term" value="F:magnesium ion binding"/>
    <property type="evidence" value="ECO:0007669"/>
    <property type="project" value="InterPro"/>
</dbReference>
<evidence type="ECO:0000256" key="2">
    <source>
        <dbReference type="ARBA" id="ARBA00022842"/>
    </source>
</evidence>
<dbReference type="InterPro" id="IPR044814">
    <property type="entry name" value="Terpene_cyclase_plant_C1"/>
</dbReference>
<feature type="domain" description="Terpene synthase metal-binding" evidence="5">
    <location>
        <begin position="252"/>
        <end position="399"/>
    </location>
</feature>
<dbReference type="GO" id="GO:0010333">
    <property type="term" value="F:terpene synthase activity"/>
    <property type="evidence" value="ECO:0007669"/>
    <property type="project" value="InterPro"/>
</dbReference>
<proteinExistence type="predicted"/>
<dbReference type="InterPro" id="IPR008930">
    <property type="entry name" value="Terpenoid_cyclase/PrenylTrfase"/>
</dbReference>
<accession>A0AAV9C0B1</accession>
<keyword evidence="1" id="KW-0479">Metal-binding</keyword>
<dbReference type="InterPro" id="IPR005630">
    <property type="entry name" value="Terpene_synthase_metal-bd"/>
</dbReference>
<keyword evidence="2" id="KW-0460">Magnesium</keyword>
<dbReference type="SUPFAM" id="SSF48239">
    <property type="entry name" value="Terpenoid cyclases/Protein prenyltransferases"/>
    <property type="match status" value="1"/>
</dbReference>
<evidence type="ECO:0000313" key="6">
    <source>
        <dbReference type="EMBL" id="KAK1282520.1"/>
    </source>
</evidence>
<dbReference type="PANTHER" id="PTHR31225:SF93">
    <property type="entry name" value="ALPHA-HUMULENE_(-)-(E)-BETA-CARYOPHYLLENE SYNTHASE"/>
    <property type="match status" value="1"/>
</dbReference>
<keyword evidence="3" id="KW-0456">Lyase</keyword>
<reference evidence="6" key="1">
    <citation type="journal article" date="2023" name="Nat. Commun.">
        <title>Diploid and tetraploid genomes of Acorus and the evolution of monocots.</title>
        <authorList>
            <person name="Ma L."/>
            <person name="Liu K.W."/>
            <person name="Li Z."/>
            <person name="Hsiao Y.Y."/>
            <person name="Qi Y."/>
            <person name="Fu T."/>
            <person name="Tang G.D."/>
            <person name="Zhang D."/>
            <person name="Sun W.H."/>
            <person name="Liu D.K."/>
            <person name="Li Y."/>
            <person name="Chen G.Z."/>
            <person name="Liu X.D."/>
            <person name="Liao X.Y."/>
            <person name="Jiang Y.T."/>
            <person name="Yu X."/>
            <person name="Hao Y."/>
            <person name="Huang J."/>
            <person name="Zhao X.W."/>
            <person name="Ke S."/>
            <person name="Chen Y.Y."/>
            <person name="Wu W.L."/>
            <person name="Hsu J.L."/>
            <person name="Lin Y.F."/>
            <person name="Huang M.D."/>
            <person name="Li C.Y."/>
            <person name="Huang L."/>
            <person name="Wang Z.W."/>
            <person name="Zhao X."/>
            <person name="Zhong W.Y."/>
            <person name="Peng D.H."/>
            <person name="Ahmad S."/>
            <person name="Lan S."/>
            <person name="Zhang J.S."/>
            <person name="Tsai W.C."/>
            <person name="Van de Peer Y."/>
            <person name="Liu Z.J."/>
        </authorList>
    </citation>
    <scope>NUCLEOTIDE SEQUENCE</scope>
    <source>
        <strain evidence="6">CP</strain>
    </source>
</reference>
<dbReference type="Pfam" id="PF03936">
    <property type="entry name" value="Terpene_synth_C"/>
    <property type="match status" value="1"/>
</dbReference>
<sequence>MASIIQQYPSNGKDEAIIRKSGDFAPSYWGDFFISLPLKDDSSIEERVEELKTEVKKMVQHANEPLQKLSLIDAIQRLGLSYHFQEEINLSLKQINNEYCITDGLHAFALRFRLLRQHGYNTPTDGFKKFMNENGKFKESFSSDARGLLSLYEVGHFGLPGEDVLDEAIAFAGYHLKLIISKVSDSLAMDIERALDVPLRRGMARLEARQYIDVYERDEKPCHELLELAKLDFNRVQCLLQKELKDISIWWKDLGLIKKLSFARDRLVECYFWALGVCHNPHQSRSRRVFTKVIVFLSTMDDIYDVYGTLEELIPFNDVIQRRDMEAMKQLPEYMQIFIHALEGTYKEIEDELLVEGNSYRMGYLKEVVKRLSGAYLQEAIWGSHKYVPSLKEHLQDGQVISTIKCYMSEARVSEEEALLEFQKMISNAWKNINEELLKASTFPVSVVLAPAHSLACMGHVIYNKYDTYKDPAGEMKDKITMLMVDPVPI</sequence>
<dbReference type="Pfam" id="PF01397">
    <property type="entry name" value="Terpene_synth"/>
    <property type="match status" value="1"/>
</dbReference>
<evidence type="ECO:0000256" key="3">
    <source>
        <dbReference type="ARBA" id="ARBA00023239"/>
    </source>
</evidence>
<protein>
    <submittedName>
        <fullName evidence="6">(-)-germacrene D synthase</fullName>
    </submittedName>
</protein>
<dbReference type="PANTHER" id="PTHR31225">
    <property type="entry name" value="OS04G0344100 PROTEIN-RELATED"/>
    <property type="match status" value="1"/>
</dbReference>
<dbReference type="InterPro" id="IPR036965">
    <property type="entry name" value="Terpene_synth_N_sf"/>
</dbReference>
<evidence type="ECO:0000259" key="4">
    <source>
        <dbReference type="Pfam" id="PF01397"/>
    </source>
</evidence>